<dbReference type="Gene3D" id="3.40.50.300">
    <property type="entry name" value="P-loop containing nucleotide triphosphate hydrolases"/>
    <property type="match status" value="1"/>
</dbReference>
<dbReference type="SUPFAM" id="SSF52540">
    <property type="entry name" value="P-loop containing nucleoside triphosphate hydrolases"/>
    <property type="match status" value="1"/>
</dbReference>
<dbReference type="InterPro" id="IPR027417">
    <property type="entry name" value="P-loop_NTPase"/>
</dbReference>
<dbReference type="InterPro" id="IPR052026">
    <property type="entry name" value="ExeA_AAA_ATPase_DNA-bind"/>
</dbReference>
<evidence type="ECO:0000259" key="2">
    <source>
        <dbReference type="SMART" id="SM00382"/>
    </source>
</evidence>
<dbReference type="InterPro" id="IPR049945">
    <property type="entry name" value="AAA_22"/>
</dbReference>
<feature type="region of interest" description="Disordered" evidence="1">
    <location>
        <begin position="345"/>
        <end position="374"/>
    </location>
</feature>
<dbReference type="Pfam" id="PF13401">
    <property type="entry name" value="AAA_22"/>
    <property type="match status" value="1"/>
</dbReference>
<feature type="region of interest" description="Disordered" evidence="1">
    <location>
        <begin position="527"/>
        <end position="582"/>
    </location>
</feature>
<dbReference type="InterPro" id="IPR003593">
    <property type="entry name" value="AAA+_ATPase"/>
</dbReference>
<comment type="caution">
    <text evidence="3">The sequence shown here is derived from an EMBL/GenBank/DDBJ whole genome shotgun (WGS) entry which is preliminary data.</text>
</comment>
<feature type="compositionally biased region" description="Acidic residues" evidence="1">
    <location>
        <begin position="345"/>
        <end position="356"/>
    </location>
</feature>
<proteinExistence type="predicted"/>
<sequence>AGPPSLQGWDAAVYEEFYGLRHRPFLAVPSRAHHVVVPSLQTVTTEVEESLEHDSGVIVLLGEPGLGKSQFCQSLAGAHRDRFRSAYLSTSAFHTRRGLLQAILFELGLDYAGLTEQESRLRIIETARSEALQLRSLLIIVDEAHLLGSNLLEEIRQLSEHTLDGRSIIRLVLAGNPELEDRLADPAMEALHRRIVRFARLEPFSKAESTEYLEALLVAAGAGRSTQVFTQSAIEAICQASDGVPRCLNQLADHTLLRGYAEEIRPIPRSFVREALRDLRELPLHWNELHADEDSTDYDDSADESASAAIHIEDDPCIVVDHVTEFSPRSTEVAVDPALRETDEFDIPTNAEDEAVLDPTNPTPHPRPIAPESAQLTDDGYVVFEVGCGVEQPESAKHVPEMAEETTLNHSLDPHQGEAELSGEQPTDESIDEVSKEIFVDDPYASLDAEREGSRLPSVKTPSAPQAETVELPEERDETSLEQQLLETVEDLRCEVQAATDDDLPGPIEFPTEEPVEYDVVYPSEVDNVLDEPTVDVPEPSSESDEEEPWVANLEVPDGDEPTTVEASADLQDTGQETAEPEDHFLTLPEMLGSDAADVASIETDEPLDDDAVTHRLAETLDSTTSPRRRYAQLFTRLRERRRAHARVQRAG</sequence>
<keyword evidence="4" id="KW-1185">Reference proteome</keyword>
<protein>
    <submittedName>
        <fullName evidence="3">General secretion pathway protein A</fullName>
    </submittedName>
</protein>
<evidence type="ECO:0000256" key="1">
    <source>
        <dbReference type="SAM" id="MobiDB-lite"/>
    </source>
</evidence>
<feature type="region of interest" description="Disordered" evidence="1">
    <location>
        <begin position="448"/>
        <end position="479"/>
    </location>
</feature>
<dbReference type="CDD" id="cd00009">
    <property type="entry name" value="AAA"/>
    <property type="match status" value="1"/>
</dbReference>
<dbReference type="PANTHER" id="PTHR35894:SF1">
    <property type="entry name" value="PHOSPHORIBULOKINASE _ URIDINE KINASE FAMILY"/>
    <property type="match status" value="1"/>
</dbReference>
<accession>A0ABP0STY2</accession>
<reference evidence="3 4" key="1">
    <citation type="submission" date="2024-02" db="EMBL/GenBank/DDBJ databases">
        <authorList>
            <person name="Chen Y."/>
            <person name="Shah S."/>
            <person name="Dougan E. K."/>
            <person name="Thang M."/>
            <person name="Chan C."/>
        </authorList>
    </citation>
    <scope>NUCLEOTIDE SEQUENCE [LARGE SCALE GENOMIC DNA]</scope>
</reference>
<dbReference type="Proteomes" id="UP001642464">
    <property type="component" value="Unassembled WGS sequence"/>
</dbReference>
<feature type="domain" description="AAA+ ATPase" evidence="2">
    <location>
        <begin position="54"/>
        <end position="202"/>
    </location>
</feature>
<dbReference type="SMART" id="SM00382">
    <property type="entry name" value="AAA"/>
    <property type="match status" value="1"/>
</dbReference>
<feature type="non-terminal residue" evidence="3">
    <location>
        <position position="1"/>
    </location>
</feature>
<name>A0ABP0STY2_9DINO</name>
<feature type="region of interest" description="Disordered" evidence="1">
    <location>
        <begin position="393"/>
        <end position="428"/>
    </location>
</feature>
<organism evidence="3 4">
    <name type="scientific">Durusdinium trenchii</name>
    <dbReference type="NCBI Taxonomy" id="1381693"/>
    <lineage>
        <taxon>Eukaryota</taxon>
        <taxon>Sar</taxon>
        <taxon>Alveolata</taxon>
        <taxon>Dinophyceae</taxon>
        <taxon>Suessiales</taxon>
        <taxon>Symbiodiniaceae</taxon>
        <taxon>Durusdinium</taxon>
    </lineage>
</organism>
<evidence type="ECO:0000313" key="3">
    <source>
        <dbReference type="EMBL" id="CAK9115650.1"/>
    </source>
</evidence>
<gene>
    <name evidence="3" type="ORF">SCF082_LOCUS53517</name>
</gene>
<dbReference type="EMBL" id="CAXAMM010044673">
    <property type="protein sequence ID" value="CAK9115650.1"/>
    <property type="molecule type" value="Genomic_DNA"/>
</dbReference>
<dbReference type="PANTHER" id="PTHR35894">
    <property type="entry name" value="GENERAL SECRETION PATHWAY PROTEIN A-RELATED"/>
    <property type="match status" value="1"/>
</dbReference>
<evidence type="ECO:0000313" key="4">
    <source>
        <dbReference type="Proteomes" id="UP001642464"/>
    </source>
</evidence>